<dbReference type="AlphaFoldDB" id="A0A8J1T4U3"/>
<name>A0A8J1T4U3_OWEFU</name>
<gene>
    <name evidence="1" type="ORF">OFUS_LOCUS11197</name>
</gene>
<accession>A0A8J1T4U3</accession>
<evidence type="ECO:0000313" key="1">
    <source>
        <dbReference type="EMBL" id="CAH1785091.1"/>
    </source>
</evidence>
<comment type="caution">
    <text evidence="1">The sequence shown here is derived from an EMBL/GenBank/DDBJ whole genome shotgun (WGS) entry which is preliminary data.</text>
</comment>
<keyword evidence="2" id="KW-1185">Reference proteome</keyword>
<organism evidence="1 2">
    <name type="scientific">Owenia fusiformis</name>
    <name type="common">Polychaete worm</name>
    <dbReference type="NCBI Taxonomy" id="6347"/>
    <lineage>
        <taxon>Eukaryota</taxon>
        <taxon>Metazoa</taxon>
        <taxon>Spiralia</taxon>
        <taxon>Lophotrochozoa</taxon>
        <taxon>Annelida</taxon>
        <taxon>Polychaeta</taxon>
        <taxon>Sedentaria</taxon>
        <taxon>Canalipalpata</taxon>
        <taxon>Sabellida</taxon>
        <taxon>Oweniida</taxon>
        <taxon>Oweniidae</taxon>
        <taxon>Owenia</taxon>
    </lineage>
</organism>
<dbReference type="Proteomes" id="UP000749559">
    <property type="component" value="Unassembled WGS sequence"/>
</dbReference>
<dbReference type="EMBL" id="CAIIXF020000005">
    <property type="protein sequence ID" value="CAH1785091.1"/>
    <property type="molecule type" value="Genomic_DNA"/>
</dbReference>
<protein>
    <submittedName>
        <fullName evidence="1">Uncharacterized protein</fullName>
    </submittedName>
</protein>
<evidence type="ECO:0000313" key="2">
    <source>
        <dbReference type="Proteomes" id="UP000749559"/>
    </source>
</evidence>
<sequence>MMLPEMYSIGRIAFQSVLCVTNFSCIMFLLYRKACGRCVSLMNIFIACVIYETYEVYKSLHEAGWTQNGFGSLENSTDCRNQIRIIRICSEGVLSTFMSLSFVLFAQTFNVKNGLDVNSRLYLKRFLIGQMTIMWFFIFASSYTIDLQRAGDLDSLNTTMQFFGKLGYGSMGNDKEIFWTFYMCKENVYSELPFLITDYLLVVQSIMVPSFVCLFCIIVSRRRQNMIGRCMSTSTENTDCLCTRNHAWYILKPAYVILILATVYWELIGRPVAYMEKFSTKEQAYYAWVEHFILSLALAIGMVTFCFLAKQDKRSITFTPEECVKHLNLQSQEADVIPRKEDII</sequence>
<reference evidence="1" key="1">
    <citation type="submission" date="2022-03" db="EMBL/GenBank/DDBJ databases">
        <authorList>
            <person name="Martin C."/>
        </authorList>
    </citation>
    <scope>NUCLEOTIDE SEQUENCE</scope>
</reference>
<proteinExistence type="predicted"/>